<keyword evidence="6 7" id="KW-0472">Membrane</keyword>
<dbReference type="Proteomes" id="UP000306402">
    <property type="component" value="Unassembled WGS sequence"/>
</dbReference>
<dbReference type="EMBL" id="VCEJ01000005">
    <property type="protein sequence ID" value="TLU99387.1"/>
    <property type="molecule type" value="Genomic_DNA"/>
</dbReference>
<keyword evidence="10" id="KW-1185">Reference proteome</keyword>
<dbReference type="AlphaFoldDB" id="A0A5R9KT94"/>
<comment type="similarity">
    <text evidence="2">Belongs to the UPF0702 family.</text>
</comment>
<dbReference type="Pfam" id="PF04239">
    <property type="entry name" value="DUF421"/>
    <property type="match status" value="1"/>
</dbReference>
<dbReference type="OrthoDB" id="9778331at2"/>
<keyword evidence="3" id="KW-1003">Cell membrane</keyword>
<keyword evidence="5 7" id="KW-1133">Transmembrane helix</keyword>
<evidence type="ECO:0000256" key="6">
    <source>
        <dbReference type="ARBA" id="ARBA00023136"/>
    </source>
</evidence>
<evidence type="ECO:0000256" key="5">
    <source>
        <dbReference type="ARBA" id="ARBA00022989"/>
    </source>
</evidence>
<name>A0A5R9KT94_9BACT</name>
<gene>
    <name evidence="9" type="ORF">FEN17_22755</name>
</gene>
<organism evidence="9 10">
    <name type="scientific">Dyadobacter luticola</name>
    <dbReference type="NCBI Taxonomy" id="1979387"/>
    <lineage>
        <taxon>Bacteria</taxon>
        <taxon>Pseudomonadati</taxon>
        <taxon>Bacteroidota</taxon>
        <taxon>Cytophagia</taxon>
        <taxon>Cytophagales</taxon>
        <taxon>Spirosomataceae</taxon>
        <taxon>Dyadobacter</taxon>
    </lineage>
</organism>
<evidence type="ECO:0000313" key="10">
    <source>
        <dbReference type="Proteomes" id="UP000306402"/>
    </source>
</evidence>
<reference evidence="9 10" key="1">
    <citation type="submission" date="2019-05" db="EMBL/GenBank/DDBJ databases">
        <authorList>
            <person name="Qu J.-H."/>
        </authorList>
    </citation>
    <scope>NUCLEOTIDE SEQUENCE [LARGE SCALE GENOMIC DNA]</scope>
    <source>
        <strain evidence="9 10">T17</strain>
    </source>
</reference>
<dbReference type="PANTHER" id="PTHR34582:SF6">
    <property type="entry name" value="UPF0702 TRANSMEMBRANE PROTEIN YCAP"/>
    <property type="match status" value="1"/>
</dbReference>
<keyword evidence="4 7" id="KW-0812">Transmembrane</keyword>
<dbReference type="InterPro" id="IPR023090">
    <property type="entry name" value="UPF0702_alpha/beta_dom_sf"/>
</dbReference>
<evidence type="ECO:0000313" key="9">
    <source>
        <dbReference type="EMBL" id="TLU99387.1"/>
    </source>
</evidence>
<evidence type="ECO:0000256" key="2">
    <source>
        <dbReference type="ARBA" id="ARBA00006448"/>
    </source>
</evidence>
<feature type="transmembrane region" description="Helical" evidence="7">
    <location>
        <begin position="22"/>
        <end position="40"/>
    </location>
</feature>
<sequence length="164" mass="18668">MDKIFSLDWSSLLVPQVSLLEIFIRGTLTYWSIFILLRFFRRGTGQFSVSDILLIILIGDAAQNAMAGNYQTITEGVVLLATLVLWDVAIDYAGFKSKRFALFSQAEPKLLIKDGEFQHMNMRKEFITEDDLHGYLREKGIENIKKVHACYLEGSGNLSVLEKK</sequence>
<evidence type="ECO:0000259" key="8">
    <source>
        <dbReference type="Pfam" id="PF04239"/>
    </source>
</evidence>
<evidence type="ECO:0000256" key="3">
    <source>
        <dbReference type="ARBA" id="ARBA00022475"/>
    </source>
</evidence>
<evidence type="ECO:0000256" key="4">
    <source>
        <dbReference type="ARBA" id="ARBA00022692"/>
    </source>
</evidence>
<evidence type="ECO:0000256" key="1">
    <source>
        <dbReference type="ARBA" id="ARBA00004651"/>
    </source>
</evidence>
<comment type="caution">
    <text evidence="9">The sequence shown here is derived from an EMBL/GenBank/DDBJ whole genome shotgun (WGS) entry which is preliminary data.</text>
</comment>
<feature type="domain" description="YetF C-terminal" evidence="8">
    <location>
        <begin position="96"/>
        <end position="164"/>
    </location>
</feature>
<dbReference type="GO" id="GO:0005886">
    <property type="term" value="C:plasma membrane"/>
    <property type="evidence" value="ECO:0007669"/>
    <property type="project" value="UniProtKB-SubCell"/>
</dbReference>
<accession>A0A5R9KT94</accession>
<dbReference type="PANTHER" id="PTHR34582">
    <property type="entry name" value="UPF0702 TRANSMEMBRANE PROTEIN YCAP"/>
    <property type="match status" value="1"/>
</dbReference>
<evidence type="ECO:0000256" key="7">
    <source>
        <dbReference type="SAM" id="Phobius"/>
    </source>
</evidence>
<dbReference type="RefSeq" id="WP_138367676.1">
    <property type="nucleotide sequence ID" value="NZ_VCEJ01000005.1"/>
</dbReference>
<dbReference type="InterPro" id="IPR007353">
    <property type="entry name" value="DUF421"/>
</dbReference>
<dbReference type="Gene3D" id="3.30.240.20">
    <property type="entry name" value="bsu07140 like domains"/>
    <property type="match status" value="1"/>
</dbReference>
<protein>
    <submittedName>
        <fullName evidence="9">DUF421 domain-containing protein</fullName>
    </submittedName>
</protein>
<comment type="subcellular location">
    <subcellularLocation>
        <location evidence="1">Cell membrane</location>
        <topology evidence="1">Multi-pass membrane protein</topology>
    </subcellularLocation>
</comment>
<proteinExistence type="inferred from homology"/>